<reference evidence="10" key="1">
    <citation type="submission" date="2016-05" db="EMBL/GenBank/DDBJ databases">
        <title>Comparative genomics of biotechnologically important yeasts.</title>
        <authorList>
            <consortium name="DOE Joint Genome Institute"/>
            <person name="Riley R."/>
            <person name="Haridas S."/>
            <person name="Wolfe K.H."/>
            <person name="Lopes M.R."/>
            <person name="Hittinger C.T."/>
            <person name="Goker M."/>
            <person name="Salamov A."/>
            <person name="Wisecaver J."/>
            <person name="Long T.M."/>
            <person name="Aerts A.L."/>
            <person name="Barry K."/>
            <person name="Choi C."/>
            <person name="Clum A."/>
            <person name="Coughlan A.Y."/>
            <person name="Deshpande S."/>
            <person name="Douglass A.P."/>
            <person name="Hanson S.J."/>
            <person name="Klenk H.-P."/>
            <person name="Labutti K."/>
            <person name="Lapidus A."/>
            <person name="Lindquist E."/>
            <person name="Lipzen A."/>
            <person name="Meier-Kolthoff J.P."/>
            <person name="Ohm R.A."/>
            <person name="Otillar R.P."/>
            <person name="Pangilinan J."/>
            <person name="Peng Y."/>
            <person name="Rokas A."/>
            <person name="Rosa C.A."/>
            <person name="Scheuner C."/>
            <person name="Sibirny A.A."/>
            <person name="Slot J.C."/>
            <person name="Stielow J.B."/>
            <person name="Sun H."/>
            <person name="Kurtzman C.P."/>
            <person name="Blackwell M."/>
            <person name="Grigoriev I.V."/>
            <person name="Jeffries T.W."/>
        </authorList>
    </citation>
    <scope>NUCLEOTIDE SEQUENCE [LARGE SCALE GENOMIC DNA]</scope>
    <source>
        <strain evidence="10">NRRL Y-12698</strain>
    </source>
</reference>
<proteinExistence type="inferred from homology"/>
<dbReference type="AlphaFoldDB" id="A0A1E3QGU2"/>
<name>A0A1E3QGU2_9ASCO</name>
<dbReference type="Pfam" id="PF00146">
    <property type="entry name" value="NADHdh"/>
    <property type="match status" value="2"/>
</dbReference>
<evidence type="ECO:0000256" key="8">
    <source>
        <dbReference type="SAM" id="SignalP"/>
    </source>
</evidence>
<keyword evidence="5 7" id="KW-0472">Membrane</keyword>
<sequence>MFNLLENILFILFILLTVAYLTVAERKTIGYMQRRLGPNAVGYYGLLMAIADAVKLLIKESVTPSRASGEFEIGPEITLTSALLLLDSKFSLLGSIRATAQLISYELVLTTLVLIVVLLTGSLDLTVVVEAQLFFIASVAETNRPPFDLTECESELVSGHITELSASSFVFFFLAEYMSIVYMCVLCSLLYLGGYLFPISMPDLFPIEIMFDSLSLGFKSCLLMYSFV</sequence>
<dbReference type="PROSITE" id="PS00667">
    <property type="entry name" value="COMPLEX1_ND1_1"/>
    <property type="match status" value="1"/>
</dbReference>
<dbReference type="STRING" id="984486.A0A1E3QGU2"/>
<evidence type="ECO:0000313" key="10">
    <source>
        <dbReference type="Proteomes" id="UP000094336"/>
    </source>
</evidence>
<keyword evidence="8" id="KW-0732">Signal</keyword>
<evidence type="ECO:0000256" key="7">
    <source>
        <dbReference type="SAM" id="Phobius"/>
    </source>
</evidence>
<evidence type="ECO:0008006" key="11">
    <source>
        <dbReference type="Google" id="ProtNLM"/>
    </source>
</evidence>
<dbReference type="GO" id="GO:0005743">
    <property type="term" value="C:mitochondrial inner membrane"/>
    <property type="evidence" value="ECO:0007669"/>
    <property type="project" value="UniProtKB-SubCell"/>
</dbReference>
<keyword evidence="10" id="KW-1185">Reference proteome</keyword>
<keyword evidence="4 7" id="KW-1133">Transmembrane helix</keyword>
<feature type="chain" id="PRO_5009134232" description="NADH-ubiquinone oxidoreductase chain 1" evidence="8">
    <location>
        <begin position="25"/>
        <end position="228"/>
    </location>
</feature>
<comment type="similarity">
    <text evidence="2 6">Belongs to the complex I subunit 1 family.</text>
</comment>
<evidence type="ECO:0000256" key="1">
    <source>
        <dbReference type="ARBA" id="ARBA00004141"/>
    </source>
</evidence>
<evidence type="ECO:0000256" key="4">
    <source>
        <dbReference type="ARBA" id="ARBA00022989"/>
    </source>
</evidence>
<feature type="transmembrane region" description="Helical" evidence="7">
    <location>
        <begin position="102"/>
        <end position="123"/>
    </location>
</feature>
<dbReference type="GO" id="GO:0009060">
    <property type="term" value="P:aerobic respiration"/>
    <property type="evidence" value="ECO:0007669"/>
    <property type="project" value="TreeGrafter"/>
</dbReference>
<organism evidence="9 10">
    <name type="scientific">Babjeviella inositovora NRRL Y-12698</name>
    <dbReference type="NCBI Taxonomy" id="984486"/>
    <lineage>
        <taxon>Eukaryota</taxon>
        <taxon>Fungi</taxon>
        <taxon>Dikarya</taxon>
        <taxon>Ascomycota</taxon>
        <taxon>Saccharomycotina</taxon>
        <taxon>Pichiomycetes</taxon>
        <taxon>Serinales incertae sedis</taxon>
        <taxon>Babjeviella</taxon>
    </lineage>
</organism>
<accession>A0A1E3QGU2</accession>
<comment type="subcellular location">
    <subcellularLocation>
        <location evidence="1">Membrane</location>
        <topology evidence="1">Multi-pass membrane protein</topology>
    </subcellularLocation>
    <subcellularLocation>
        <location evidence="6">Mitochondrion inner membrane</location>
        <topology evidence="6">Multi-pass membrane protein</topology>
    </subcellularLocation>
</comment>
<evidence type="ECO:0000256" key="2">
    <source>
        <dbReference type="ARBA" id="ARBA00010535"/>
    </source>
</evidence>
<evidence type="ECO:0000256" key="5">
    <source>
        <dbReference type="ARBA" id="ARBA00023136"/>
    </source>
</evidence>
<dbReference type="PANTHER" id="PTHR11432:SF3">
    <property type="entry name" value="NADH-UBIQUINONE OXIDOREDUCTASE CHAIN 1"/>
    <property type="match status" value="1"/>
</dbReference>
<evidence type="ECO:0000313" key="9">
    <source>
        <dbReference type="EMBL" id="ODQ76916.1"/>
    </source>
</evidence>
<keyword evidence="6" id="KW-0520">NAD</keyword>
<evidence type="ECO:0000256" key="3">
    <source>
        <dbReference type="ARBA" id="ARBA00022692"/>
    </source>
</evidence>
<dbReference type="RefSeq" id="XP_018982244.1">
    <property type="nucleotide sequence ID" value="XM_019130935.1"/>
</dbReference>
<dbReference type="PROSITE" id="PS00668">
    <property type="entry name" value="COMPLEX1_ND1_2"/>
    <property type="match status" value="1"/>
</dbReference>
<dbReference type="InterPro" id="IPR001694">
    <property type="entry name" value="NADH_UbQ_OxRdtase_su1/FPO"/>
</dbReference>
<feature type="signal peptide" evidence="8">
    <location>
        <begin position="1"/>
        <end position="24"/>
    </location>
</feature>
<dbReference type="Proteomes" id="UP000094336">
    <property type="component" value="Unassembled WGS sequence"/>
</dbReference>
<dbReference type="EMBL" id="KV454446">
    <property type="protein sequence ID" value="ODQ76916.1"/>
    <property type="molecule type" value="Genomic_DNA"/>
</dbReference>
<dbReference type="GO" id="GO:0003954">
    <property type="term" value="F:NADH dehydrogenase activity"/>
    <property type="evidence" value="ECO:0007669"/>
    <property type="project" value="TreeGrafter"/>
</dbReference>
<gene>
    <name evidence="9" type="ORF">BABINDRAFT_173094</name>
</gene>
<dbReference type="PANTHER" id="PTHR11432">
    <property type="entry name" value="NADH DEHYDROGENASE SUBUNIT 1"/>
    <property type="match status" value="1"/>
</dbReference>
<dbReference type="OrthoDB" id="531329at2759"/>
<dbReference type="GeneID" id="30148788"/>
<evidence type="ECO:0000256" key="6">
    <source>
        <dbReference type="RuleBase" id="RU000471"/>
    </source>
</evidence>
<keyword evidence="3 6" id="KW-0812">Transmembrane</keyword>
<feature type="transmembrane region" description="Helical" evidence="7">
    <location>
        <begin position="177"/>
        <end position="197"/>
    </location>
</feature>
<dbReference type="InterPro" id="IPR018086">
    <property type="entry name" value="NADH_UbQ_OxRdtase_su1_CS"/>
</dbReference>
<protein>
    <recommendedName>
        <fullName evidence="11">NADH-ubiquinone oxidoreductase chain 1</fullName>
    </recommendedName>
</protein>